<dbReference type="Proteomes" id="UP001603418">
    <property type="component" value="Unassembled WGS sequence"/>
</dbReference>
<dbReference type="InterPro" id="IPR023198">
    <property type="entry name" value="PGP-like_dom2"/>
</dbReference>
<evidence type="ECO:0000313" key="2">
    <source>
        <dbReference type="Proteomes" id="UP001603418"/>
    </source>
</evidence>
<evidence type="ECO:0000313" key="1">
    <source>
        <dbReference type="EMBL" id="MFF9880020.1"/>
    </source>
</evidence>
<accession>A0ABW6YNW4</accession>
<dbReference type="PANTHER" id="PTHR43434">
    <property type="entry name" value="PHOSPHOGLYCOLATE PHOSPHATASE"/>
    <property type="match status" value="1"/>
</dbReference>
<name>A0ABW6YNW4_9ACTN</name>
<dbReference type="RefSeq" id="WP_030782970.1">
    <property type="nucleotide sequence ID" value="NZ_JBFACJ010000001.1"/>
</dbReference>
<proteinExistence type="predicted"/>
<dbReference type="NCBIfam" id="TIGR01549">
    <property type="entry name" value="HAD-SF-IA-v1"/>
    <property type="match status" value="1"/>
</dbReference>
<keyword evidence="1" id="KW-0378">Hydrolase</keyword>
<gene>
    <name evidence="1" type="ORF">ACF1HC_00105</name>
</gene>
<protein>
    <submittedName>
        <fullName evidence="1">HAD family hydrolase</fullName>
        <ecNumber evidence="1">3.-.-.-</ecNumber>
    </submittedName>
</protein>
<dbReference type="NCBIfam" id="TIGR01509">
    <property type="entry name" value="HAD-SF-IA-v3"/>
    <property type="match status" value="1"/>
</dbReference>
<dbReference type="SUPFAM" id="SSF56784">
    <property type="entry name" value="HAD-like"/>
    <property type="match status" value="1"/>
</dbReference>
<dbReference type="Gene3D" id="1.10.150.240">
    <property type="entry name" value="Putative phosphatase, domain 2"/>
    <property type="match status" value="1"/>
</dbReference>
<dbReference type="Pfam" id="PF00702">
    <property type="entry name" value="Hydrolase"/>
    <property type="match status" value="1"/>
</dbReference>
<dbReference type="EMBL" id="JBICBM010000001">
    <property type="protein sequence ID" value="MFF9880020.1"/>
    <property type="molecule type" value="Genomic_DNA"/>
</dbReference>
<dbReference type="InterPro" id="IPR023214">
    <property type="entry name" value="HAD_sf"/>
</dbReference>
<organism evidence="1 2">
    <name type="scientific">Streptomyces eurythermus</name>
    <dbReference type="NCBI Taxonomy" id="42237"/>
    <lineage>
        <taxon>Bacteria</taxon>
        <taxon>Bacillati</taxon>
        <taxon>Actinomycetota</taxon>
        <taxon>Actinomycetes</taxon>
        <taxon>Kitasatosporales</taxon>
        <taxon>Streptomycetaceae</taxon>
        <taxon>Streptomyces</taxon>
    </lineage>
</organism>
<comment type="caution">
    <text evidence="1">The sequence shown here is derived from an EMBL/GenBank/DDBJ whole genome shotgun (WGS) entry which is preliminary data.</text>
</comment>
<dbReference type="InterPro" id="IPR050155">
    <property type="entry name" value="HAD-like_hydrolase_sf"/>
</dbReference>
<dbReference type="InterPro" id="IPR006439">
    <property type="entry name" value="HAD-SF_hydro_IA"/>
</dbReference>
<sequence length="232" mass="24306">MPSDSLTRTLTAAQAVLFDFDGPLCDVFAGLPAPQVAEDLARLAADQNPELRTKLLGISDPLEVLRLTYDIDRPLSGKIEEALIAAEMDAVQVSGDPTSGGVAAMMAARKAGRPVAVVTNNSPECVLSFLDRHGLSYLVDDVVGRVRHRPDLMKPNPDAVTRAAKGLDVRPTACVLIGDSVTDIQAAHAAGGTAIGYANKPRKIEAFTEVGADAITEDMGTIAQALGYAIDG</sequence>
<dbReference type="PANTHER" id="PTHR43434:SF1">
    <property type="entry name" value="PHOSPHOGLYCOLATE PHOSPHATASE"/>
    <property type="match status" value="1"/>
</dbReference>
<dbReference type="Gene3D" id="3.40.50.1000">
    <property type="entry name" value="HAD superfamily/HAD-like"/>
    <property type="match status" value="1"/>
</dbReference>
<keyword evidence="2" id="KW-1185">Reference proteome</keyword>
<dbReference type="GO" id="GO:0016787">
    <property type="term" value="F:hydrolase activity"/>
    <property type="evidence" value="ECO:0007669"/>
    <property type="project" value="UniProtKB-KW"/>
</dbReference>
<dbReference type="EC" id="3.-.-.-" evidence="1"/>
<dbReference type="InterPro" id="IPR036412">
    <property type="entry name" value="HAD-like_sf"/>
</dbReference>
<reference evidence="1 2" key="1">
    <citation type="submission" date="2024-10" db="EMBL/GenBank/DDBJ databases">
        <title>The Natural Products Discovery Center: Release of the First 8490 Sequenced Strains for Exploring Actinobacteria Biosynthetic Diversity.</title>
        <authorList>
            <person name="Kalkreuter E."/>
            <person name="Kautsar S.A."/>
            <person name="Yang D."/>
            <person name="Bader C.D."/>
            <person name="Teijaro C.N."/>
            <person name="Fluegel L."/>
            <person name="Davis C.M."/>
            <person name="Simpson J.R."/>
            <person name="Lauterbach L."/>
            <person name="Steele A.D."/>
            <person name="Gui C."/>
            <person name="Meng S."/>
            <person name="Li G."/>
            <person name="Viehrig K."/>
            <person name="Ye F."/>
            <person name="Su P."/>
            <person name="Kiefer A.F."/>
            <person name="Nichols A."/>
            <person name="Cepeda A.J."/>
            <person name="Yan W."/>
            <person name="Fan B."/>
            <person name="Jiang Y."/>
            <person name="Adhikari A."/>
            <person name="Zheng C.-J."/>
            <person name="Schuster L."/>
            <person name="Cowan T.M."/>
            <person name="Smanski M.J."/>
            <person name="Chevrette M.G."/>
            <person name="De Carvalho L.P.S."/>
            <person name="Shen B."/>
        </authorList>
    </citation>
    <scope>NUCLEOTIDE SEQUENCE [LARGE SCALE GENOMIC DNA]</scope>
    <source>
        <strain evidence="1 2">NPDC013366</strain>
    </source>
</reference>